<evidence type="ECO:0000313" key="5">
    <source>
        <dbReference type="EMBL" id="CAA7405187.1"/>
    </source>
</evidence>
<dbReference type="InterPro" id="IPR045865">
    <property type="entry name" value="ACT-like_dom_sf"/>
</dbReference>
<feature type="region of interest" description="Disordered" evidence="3">
    <location>
        <begin position="400"/>
        <end position="425"/>
    </location>
</feature>
<dbReference type="PANTHER" id="PTHR31096:SF22">
    <property type="entry name" value="ACT DOMAIN-CONTAINING PROTEIN ACR4"/>
    <property type="match status" value="1"/>
</dbReference>
<dbReference type="Gene3D" id="3.30.70.260">
    <property type="match status" value="2"/>
</dbReference>
<dbReference type="GO" id="GO:0016597">
    <property type="term" value="F:amino acid binding"/>
    <property type="evidence" value="ECO:0007669"/>
    <property type="project" value="UniProtKB-UniRule"/>
</dbReference>
<name>A0A7I8L596_SPIIN</name>
<feature type="compositionally biased region" description="Pro residues" evidence="3">
    <location>
        <begin position="407"/>
        <end position="425"/>
    </location>
</feature>
<accession>A0A7I8L596</accession>
<dbReference type="PROSITE" id="PS51671">
    <property type="entry name" value="ACT"/>
    <property type="match status" value="3"/>
</dbReference>
<feature type="domain" description="ACT" evidence="4">
    <location>
        <begin position="327"/>
        <end position="408"/>
    </location>
</feature>
<reference evidence="5" key="1">
    <citation type="submission" date="2020-02" db="EMBL/GenBank/DDBJ databases">
        <authorList>
            <person name="Scholz U."/>
            <person name="Mascher M."/>
            <person name="Fiebig A."/>
        </authorList>
    </citation>
    <scope>NUCLEOTIDE SEQUENCE</scope>
</reference>
<dbReference type="EMBL" id="LR746274">
    <property type="protein sequence ID" value="CAA7405187.1"/>
    <property type="molecule type" value="Genomic_DNA"/>
</dbReference>
<evidence type="ECO:0000259" key="4">
    <source>
        <dbReference type="PROSITE" id="PS51671"/>
    </source>
</evidence>
<comment type="function">
    <text evidence="2">Binds amino acids.</text>
</comment>
<feature type="domain" description="ACT" evidence="4">
    <location>
        <begin position="40"/>
        <end position="116"/>
    </location>
</feature>
<dbReference type="Proteomes" id="UP000663760">
    <property type="component" value="Chromosome 11"/>
</dbReference>
<dbReference type="InterPro" id="IPR002912">
    <property type="entry name" value="ACT_dom"/>
</dbReference>
<feature type="domain" description="ACT" evidence="4">
    <location>
        <begin position="122"/>
        <end position="207"/>
    </location>
</feature>
<dbReference type="OrthoDB" id="2019938at2759"/>
<evidence type="ECO:0000256" key="3">
    <source>
        <dbReference type="SAM" id="MobiDB-lite"/>
    </source>
</evidence>
<keyword evidence="1 2" id="KW-0677">Repeat</keyword>
<organism evidence="5 6">
    <name type="scientific">Spirodela intermedia</name>
    <name type="common">Intermediate duckweed</name>
    <dbReference type="NCBI Taxonomy" id="51605"/>
    <lineage>
        <taxon>Eukaryota</taxon>
        <taxon>Viridiplantae</taxon>
        <taxon>Streptophyta</taxon>
        <taxon>Embryophyta</taxon>
        <taxon>Tracheophyta</taxon>
        <taxon>Spermatophyta</taxon>
        <taxon>Magnoliopsida</taxon>
        <taxon>Liliopsida</taxon>
        <taxon>Araceae</taxon>
        <taxon>Lemnoideae</taxon>
        <taxon>Spirodela</taxon>
    </lineage>
</organism>
<gene>
    <name evidence="5" type="ORF">SI8410_11015865</name>
</gene>
<protein>
    <recommendedName>
        <fullName evidence="2">ACT domain-containing protein ACR</fullName>
    </recommendedName>
    <alternativeName>
        <fullName evidence="2">Protein ACT DOMAIN REPEATS</fullName>
    </alternativeName>
</protein>
<dbReference type="PANTHER" id="PTHR31096">
    <property type="entry name" value="ACT DOMAIN-CONTAINING PROTEIN ACR4-RELATED"/>
    <property type="match status" value="1"/>
</dbReference>
<dbReference type="InterPro" id="IPR040217">
    <property type="entry name" value="ACR1-12"/>
</dbReference>
<proteinExistence type="predicted"/>
<sequence length="451" mass="48027">MAWADQSRSGDAEDRYAELIKRMYTPSFVVDNESSPDFTIVKVEAKNNQGVLLAVVQVLADLNLVITKANISFDGEWSMDVFHVTAADGTKLQDEEILCKIQESLAAVSSSSGPPAPVKTTSIELIGADRPGLLSEISAVLKDVGCNVVEAEVWTHRATAAAVVRLTDEATGAAIEDPQRILTIRQLLCYILRGGGGGAAGKTAVSMGASHPQRRLHQMMSAERDLDGGGATTSAAEPEAFQGPRVSLSDCAEKGYSVVTLRAPDRPKLLFDALCALSDMDCVVFHATILTQGTEAWQEYYIRHRNGRPIGGAAGERRRVVESLRAALELTAADRAGLLCDVTRVLRENGLSVRRAEISSHAGEAAHRFFVADVSGEVVAPATLDSIRRQVAAQVGASAALRVKGTSPPPPPPPPTSSFKKPPPSQKAVFLLGSLLRACSPHSLRLIGSYS</sequence>
<dbReference type="Pfam" id="PF24931">
    <property type="entry name" value="ACT_ACR9_3rd"/>
    <property type="match status" value="1"/>
</dbReference>
<dbReference type="SUPFAM" id="SSF55021">
    <property type="entry name" value="ACT-like"/>
    <property type="match status" value="3"/>
</dbReference>
<keyword evidence="6" id="KW-1185">Reference proteome</keyword>
<evidence type="ECO:0000256" key="2">
    <source>
        <dbReference type="RuleBase" id="RU369043"/>
    </source>
</evidence>
<dbReference type="AlphaFoldDB" id="A0A7I8L596"/>
<dbReference type="Pfam" id="PF01842">
    <property type="entry name" value="ACT"/>
    <property type="match status" value="2"/>
</dbReference>
<evidence type="ECO:0000256" key="1">
    <source>
        <dbReference type="ARBA" id="ARBA00022737"/>
    </source>
</evidence>
<evidence type="ECO:0000313" key="6">
    <source>
        <dbReference type="Proteomes" id="UP000663760"/>
    </source>
</evidence>